<gene>
    <name evidence="2" type="ORF">EDC30_101475</name>
</gene>
<dbReference type="EMBL" id="SLZQ01000001">
    <property type="protein sequence ID" value="TCS39519.1"/>
    <property type="molecule type" value="Genomic_DNA"/>
</dbReference>
<keyword evidence="1" id="KW-0472">Membrane</keyword>
<evidence type="ECO:0000313" key="2">
    <source>
        <dbReference type="EMBL" id="TCS39519.1"/>
    </source>
</evidence>
<evidence type="ECO:0000313" key="3">
    <source>
        <dbReference type="Proteomes" id="UP000295382"/>
    </source>
</evidence>
<proteinExistence type="predicted"/>
<dbReference type="OrthoDB" id="5654021at2"/>
<keyword evidence="3" id="KW-1185">Reference proteome</keyword>
<dbReference type="Proteomes" id="UP000295382">
    <property type="component" value="Unassembled WGS sequence"/>
</dbReference>
<protein>
    <submittedName>
        <fullName evidence="2">Membrane protein implicated in regulation of membrane protease activity</fullName>
    </submittedName>
</protein>
<keyword evidence="1" id="KW-0812">Transmembrane</keyword>
<keyword evidence="1" id="KW-1133">Transmembrane helix</keyword>
<accession>A0A4R3I658</accession>
<name>A0A4R3I658_PAULE</name>
<sequence length="147" mass="15395">MADWVMWLIMAATLVIVELFTGTFYLLMVAIGMAAGALVAVSGGALWAQLLAAAIVGASATLTLRQRRSGKSSRFEAANDPNINLDIGQTVAVPAWNEQPGAHPSARVMYRGAQWDVELAPGHAAVPGVFKIVEVRGSRLILAGGPA</sequence>
<feature type="transmembrane region" description="Helical" evidence="1">
    <location>
        <begin position="7"/>
        <end position="40"/>
    </location>
</feature>
<dbReference type="GO" id="GO:0008233">
    <property type="term" value="F:peptidase activity"/>
    <property type="evidence" value="ECO:0007669"/>
    <property type="project" value="UniProtKB-KW"/>
</dbReference>
<reference evidence="2 3" key="1">
    <citation type="submission" date="2019-03" db="EMBL/GenBank/DDBJ databases">
        <title>Genomic Encyclopedia of Type Strains, Phase IV (KMG-IV): sequencing the most valuable type-strain genomes for metagenomic binning, comparative biology and taxonomic classification.</title>
        <authorList>
            <person name="Goeker M."/>
        </authorList>
    </citation>
    <scope>NUCLEOTIDE SEQUENCE [LARGE SCALE GENOMIC DNA]</scope>
    <source>
        <strain evidence="2 3">DSM 7445</strain>
    </source>
</reference>
<dbReference type="GO" id="GO:0006508">
    <property type="term" value="P:proteolysis"/>
    <property type="evidence" value="ECO:0007669"/>
    <property type="project" value="UniProtKB-KW"/>
</dbReference>
<dbReference type="AlphaFoldDB" id="A0A4R3I658"/>
<keyword evidence="2" id="KW-0645">Protease</keyword>
<comment type="caution">
    <text evidence="2">The sequence shown here is derived from an EMBL/GenBank/DDBJ whole genome shotgun (WGS) entry which is preliminary data.</text>
</comment>
<evidence type="ECO:0000256" key="1">
    <source>
        <dbReference type="SAM" id="Phobius"/>
    </source>
</evidence>
<organism evidence="2 3">
    <name type="scientific">Paucimonas lemoignei</name>
    <name type="common">Pseudomonas lemoignei</name>
    <dbReference type="NCBI Taxonomy" id="29443"/>
    <lineage>
        <taxon>Bacteria</taxon>
        <taxon>Pseudomonadati</taxon>
        <taxon>Pseudomonadota</taxon>
        <taxon>Betaproteobacteria</taxon>
        <taxon>Burkholderiales</taxon>
        <taxon>Burkholderiaceae</taxon>
        <taxon>Paucimonas</taxon>
    </lineage>
</organism>
<feature type="transmembrane region" description="Helical" evidence="1">
    <location>
        <begin position="46"/>
        <end position="64"/>
    </location>
</feature>
<keyword evidence="2" id="KW-0378">Hydrolase</keyword>
<dbReference type="RefSeq" id="WP_132256890.1">
    <property type="nucleotide sequence ID" value="NZ_SLZQ01000001.1"/>
</dbReference>